<dbReference type="Proteomes" id="UP000734854">
    <property type="component" value="Unassembled WGS sequence"/>
</dbReference>
<dbReference type="PANTHER" id="PTHR18952:SF236">
    <property type="entry name" value="ALPHA CARBONIC ANHYDRASE 1, CHLOROPLASTIC"/>
    <property type="match status" value="1"/>
</dbReference>
<dbReference type="Pfam" id="PF00194">
    <property type="entry name" value="Carb_anhydrase"/>
    <property type="match status" value="1"/>
</dbReference>
<evidence type="ECO:0000313" key="3">
    <source>
        <dbReference type="EMBL" id="KAG6483444.1"/>
    </source>
</evidence>
<evidence type="ECO:0000256" key="1">
    <source>
        <dbReference type="SAM" id="SignalP"/>
    </source>
</evidence>
<keyword evidence="4" id="KW-1185">Reference proteome</keyword>
<dbReference type="GO" id="GO:0008270">
    <property type="term" value="F:zinc ion binding"/>
    <property type="evidence" value="ECO:0007669"/>
    <property type="project" value="InterPro"/>
</dbReference>
<dbReference type="SMART" id="SM01057">
    <property type="entry name" value="Carb_anhydrase"/>
    <property type="match status" value="1"/>
</dbReference>
<feature type="chain" id="PRO_5035194828" description="Alpha-carbonic anhydrase domain-containing protein" evidence="1">
    <location>
        <begin position="19"/>
        <end position="308"/>
    </location>
</feature>
<organism evidence="3 4">
    <name type="scientific">Zingiber officinale</name>
    <name type="common">Ginger</name>
    <name type="synonym">Amomum zingiber</name>
    <dbReference type="NCBI Taxonomy" id="94328"/>
    <lineage>
        <taxon>Eukaryota</taxon>
        <taxon>Viridiplantae</taxon>
        <taxon>Streptophyta</taxon>
        <taxon>Embryophyta</taxon>
        <taxon>Tracheophyta</taxon>
        <taxon>Spermatophyta</taxon>
        <taxon>Magnoliopsida</taxon>
        <taxon>Liliopsida</taxon>
        <taxon>Zingiberales</taxon>
        <taxon>Zingiberaceae</taxon>
        <taxon>Zingiber</taxon>
    </lineage>
</organism>
<dbReference type="GO" id="GO:0004089">
    <property type="term" value="F:carbonate dehydratase activity"/>
    <property type="evidence" value="ECO:0007669"/>
    <property type="project" value="InterPro"/>
</dbReference>
<dbReference type="PROSITE" id="PS51144">
    <property type="entry name" value="ALPHA_CA_2"/>
    <property type="match status" value="1"/>
</dbReference>
<accession>A0A8J5FMJ1</accession>
<dbReference type="InterPro" id="IPR041891">
    <property type="entry name" value="Alpha_CA_prokaryot-like"/>
</dbReference>
<dbReference type="CDD" id="cd03124">
    <property type="entry name" value="alpha_CA_prokaryotic_like"/>
    <property type="match status" value="1"/>
</dbReference>
<dbReference type="InterPro" id="IPR036398">
    <property type="entry name" value="CA_dom_sf"/>
</dbReference>
<proteinExistence type="predicted"/>
<protein>
    <recommendedName>
        <fullName evidence="2">Alpha-carbonic anhydrase domain-containing protein</fullName>
    </recommendedName>
</protein>
<name>A0A8J5FMJ1_ZINOF</name>
<dbReference type="InterPro" id="IPR023561">
    <property type="entry name" value="Carbonic_anhydrase_a-class"/>
</dbReference>
<evidence type="ECO:0000313" key="4">
    <source>
        <dbReference type="Proteomes" id="UP000734854"/>
    </source>
</evidence>
<dbReference type="InterPro" id="IPR001148">
    <property type="entry name" value="CA_dom"/>
</dbReference>
<comment type="caution">
    <text evidence="3">The sequence shown here is derived from an EMBL/GenBank/DDBJ whole genome shotgun (WGS) entry which is preliminary data.</text>
</comment>
<dbReference type="PROSITE" id="PS51257">
    <property type="entry name" value="PROKAR_LIPOPROTEIN"/>
    <property type="match status" value="1"/>
</dbReference>
<dbReference type="SUPFAM" id="SSF51069">
    <property type="entry name" value="Carbonic anhydrase"/>
    <property type="match status" value="1"/>
</dbReference>
<evidence type="ECO:0000259" key="2">
    <source>
        <dbReference type="PROSITE" id="PS51144"/>
    </source>
</evidence>
<dbReference type="AlphaFoldDB" id="A0A8J5FMJ1"/>
<dbReference type="Gene3D" id="3.10.200.10">
    <property type="entry name" value="Alpha carbonic anhydrase"/>
    <property type="match status" value="1"/>
</dbReference>
<feature type="domain" description="Alpha-carbonic anhydrase" evidence="2">
    <location>
        <begin position="26"/>
        <end position="286"/>
    </location>
</feature>
<keyword evidence="1" id="KW-0732">Signal</keyword>
<dbReference type="GO" id="GO:0006730">
    <property type="term" value="P:one-carbon metabolic process"/>
    <property type="evidence" value="ECO:0007669"/>
    <property type="project" value="TreeGrafter"/>
</dbReference>
<dbReference type="PANTHER" id="PTHR18952">
    <property type="entry name" value="CARBONIC ANHYDRASE"/>
    <property type="match status" value="1"/>
</dbReference>
<sequence length="308" mass="34617">MSHLKAIFLLGIASLILACPRATGFVRYGYSGVNGPDKWGSLSSDFSLCSQGKKQSPINIAKNITSNDPDLKPADRNYNKTRATIINNGLNIEVRSFTRSDIHKKNLFTANGLIWQLVYEKGPGIMAVDGKNYTLEKMVWHLPAEHTLDGESFPMELQLIHKSADNNITVVAILYQYGSNDAFLLQLQDELQQLQQDTCTGDEEARIPVGLVQTRTLVRHTRKYFRYVGSLTTPPCTEDVIWIILGKVRKMTEEQANLLKAPLSAEYKNNSRPTQPINGRTVRLYDEMHQVKNIDSNKSDKNSESKSS</sequence>
<dbReference type="EMBL" id="JACMSC010000016">
    <property type="protein sequence ID" value="KAG6483444.1"/>
    <property type="molecule type" value="Genomic_DNA"/>
</dbReference>
<feature type="signal peptide" evidence="1">
    <location>
        <begin position="1"/>
        <end position="18"/>
    </location>
</feature>
<gene>
    <name evidence="3" type="ORF">ZIOFF_060091</name>
</gene>
<reference evidence="3 4" key="1">
    <citation type="submission" date="2020-08" db="EMBL/GenBank/DDBJ databases">
        <title>Plant Genome Project.</title>
        <authorList>
            <person name="Zhang R.-G."/>
        </authorList>
    </citation>
    <scope>NUCLEOTIDE SEQUENCE [LARGE SCALE GENOMIC DNA]</scope>
    <source>
        <tissue evidence="3">Rhizome</tissue>
    </source>
</reference>